<dbReference type="GO" id="GO:0006357">
    <property type="term" value="P:regulation of transcription by RNA polymerase II"/>
    <property type="evidence" value="ECO:0007669"/>
    <property type="project" value="TreeGrafter"/>
</dbReference>
<feature type="domain" description="C2H2-type" evidence="10">
    <location>
        <begin position="498"/>
        <end position="525"/>
    </location>
</feature>
<reference evidence="11 12" key="1">
    <citation type="journal article" date="2018" name="Nat. Ecol. Evol.">
        <title>Genomic signatures of mitonuclear coevolution across populations of Tigriopus californicus.</title>
        <authorList>
            <person name="Barreto F.S."/>
            <person name="Watson E.T."/>
            <person name="Lima T.G."/>
            <person name="Willett C.S."/>
            <person name="Edmands S."/>
            <person name="Li W."/>
            <person name="Burton R.S."/>
        </authorList>
    </citation>
    <scope>NUCLEOTIDE SEQUENCE [LARGE SCALE GENOMIC DNA]</scope>
    <source>
        <strain evidence="11 12">San Diego</strain>
    </source>
</reference>
<dbReference type="OMA" id="NEMNDST"/>
<feature type="domain" description="C2H2-type" evidence="10">
    <location>
        <begin position="301"/>
        <end position="329"/>
    </location>
</feature>
<gene>
    <name evidence="11" type="ORF">TCAL_07213</name>
</gene>
<feature type="compositionally biased region" description="Basic and acidic residues" evidence="9">
    <location>
        <begin position="136"/>
        <end position="156"/>
    </location>
</feature>
<evidence type="ECO:0000256" key="7">
    <source>
        <dbReference type="ARBA" id="ARBA00023242"/>
    </source>
</evidence>
<feature type="domain" description="C2H2-type" evidence="10">
    <location>
        <begin position="386"/>
        <end position="413"/>
    </location>
</feature>
<keyword evidence="7" id="KW-0539">Nucleus</keyword>
<dbReference type="InterPro" id="IPR013087">
    <property type="entry name" value="Znf_C2H2_type"/>
</dbReference>
<accession>A0A553NPP1</accession>
<evidence type="ECO:0000256" key="2">
    <source>
        <dbReference type="ARBA" id="ARBA00022723"/>
    </source>
</evidence>
<comment type="subcellular location">
    <subcellularLocation>
        <location evidence="1">Nucleus</location>
    </subcellularLocation>
</comment>
<keyword evidence="2" id="KW-0479">Metal-binding</keyword>
<feature type="region of interest" description="Disordered" evidence="9">
    <location>
        <begin position="131"/>
        <end position="156"/>
    </location>
</feature>
<dbReference type="GO" id="GO:0000978">
    <property type="term" value="F:RNA polymerase II cis-regulatory region sequence-specific DNA binding"/>
    <property type="evidence" value="ECO:0007669"/>
    <property type="project" value="TreeGrafter"/>
</dbReference>
<dbReference type="GO" id="GO:0003700">
    <property type="term" value="F:DNA-binding transcription factor activity"/>
    <property type="evidence" value="ECO:0007669"/>
    <property type="project" value="TreeGrafter"/>
</dbReference>
<evidence type="ECO:0000256" key="1">
    <source>
        <dbReference type="ARBA" id="ARBA00004123"/>
    </source>
</evidence>
<dbReference type="InterPro" id="IPR036236">
    <property type="entry name" value="Znf_C2H2_sf"/>
</dbReference>
<feature type="domain" description="C2H2-type" evidence="10">
    <location>
        <begin position="414"/>
        <end position="441"/>
    </location>
</feature>
<dbReference type="FunFam" id="3.30.160.60:FF:000688">
    <property type="entry name" value="zinc finger protein 197 isoform X1"/>
    <property type="match status" value="1"/>
</dbReference>
<evidence type="ECO:0000256" key="6">
    <source>
        <dbReference type="ARBA" id="ARBA00023125"/>
    </source>
</evidence>
<proteinExistence type="predicted"/>
<dbReference type="FunFam" id="3.30.160.60:FF:002534">
    <property type="entry name" value="Uncharacterized protein, isoform B"/>
    <property type="match status" value="1"/>
</dbReference>
<dbReference type="PROSITE" id="PS00028">
    <property type="entry name" value="ZINC_FINGER_C2H2_1"/>
    <property type="match status" value="9"/>
</dbReference>
<dbReference type="FunFam" id="3.30.160.60:FF:000624">
    <property type="entry name" value="zinc finger protein 697"/>
    <property type="match status" value="1"/>
</dbReference>
<dbReference type="FunFam" id="3.30.160.60:FF:000739">
    <property type="entry name" value="Zgc:171418 protein"/>
    <property type="match status" value="1"/>
</dbReference>
<keyword evidence="6" id="KW-0238">DNA-binding</keyword>
<dbReference type="Pfam" id="PF00096">
    <property type="entry name" value="zf-C2H2"/>
    <property type="match status" value="6"/>
</dbReference>
<dbReference type="GO" id="GO:0005634">
    <property type="term" value="C:nucleus"/>
    <property type="evidence" value="ECO:0007669"/>
    <property type="project" value="UniProtKB-SubCell"/>
</dbReference>
<keyword evidence="4 8" id="KW-0863">Zinc-finger</keyword>
<evidence type="ECO:0000259" key="10">
    <source>
        <dbReference type="PROSITE" id="PS50157"/>
    </source>
</evidence>
<comment type="caution">
    <text evidence="11">The sequence shown here is derived from an EMBL/GenBank/DDBJ whole genome shotgun (WGS) entry which is preliminary data.</text>
</comment>
<sequence>MAETHSYLTEVCLCRLCARSPSSEDEADLRPLDESLIGQIETFLPIQILIAVMSRPKVCSDIFPPWICQTCVEELAQWSRFLASLYQGQTILSQTLHTRLALELVWPSWLKSDPARRSWFSWHFPVRIKSKTQSKRSPDPEEHCLPQIEDGHQEPLKRTRKIPQRLAESVRGSELDSMFQEETDQVPLDSTLPVDHVQAFVVLKETERVQIKANEMNDSTCDICSQLFNSSALLKAHRELQHKNVLYLCNAHDCSQKFRTLPALAFHQSQQEGHEGYSIIKPQNLLETKKKKNRPSQHQEFRCSLCAAVFKFSYLRKRHETFVHSTERPFPCLDCDMKFKTKTNLTAHQRKHTGEQKYFCDICGKRFPYKTSLTSHIRSHEGTKPFQCEVCNKSFTQKGNLKEHLRVHTGEKPFSCHICDSAFKTSSQRTLHEKRHFEEKPWKCEFCSKAFFNKDTWKIHLRRHKGEKPFSCDSCQKSFADGWALKKHQRLHTGERPHVCKTCGKAFSDASNLNKHRRHHVEIKDQPTTSTMFTIIQAGLEGQESGGDLSGGEAAESIIYIAYDDEVRAGNGLDRTGVVNDPPVELQNVGADLPVSYPTMASVIGQNGMPVIPDIASVEVVPMSSNDVLKMTEDRQAPDMVFTP</sequence>
<evidence type="ECO:0000256" key="3">
    <source>
        <dbReference type="ARBA" id="ARBA00022737"/>
    </source>
</evidence>
<feature type="domain" description="C2H2-type" evidence="10">
    <location>
        <begin position="330"/>
        <end position="357"/>
    </location>
</feature>
<evidence type="ECO:0000256" key="5">
    <source>
        <dbReference type="ARBA" id="ARBA00022833"/>
    </source>
</evidence>
<keyword evidence="3" id="KW-0677">Repeat</keyword>
<protein>
    <recommendedName>
        <fullName evidence="10">C2H2-type domain-containing protein</fullName>
    </recommendedName>
</protein>
<dbReference type="PANTHER" id="PTHR24404">
    <property type="entry name" value="ZINC FINGER PROTEIN"/>
    <property type="match status" value="1"/>
</dbReference>
<evidence type="ECO:0000256" key="8">
    <source>
        <dbReference type="PROSITE-ProRule" id="PRU00042"/>
    </source>
</evidence>
<dbReference type="InterPro" id="IPR012934">
    <property type="entry name" value="Znf_AD"/>
</dbReference>
<feature type="domain" description="C2H2-type" evidence="10">
    <location>
        <begin position="358"/>
        <end position="385"/>
    </location>
</feature>
<name>A0A553NPP1_TIGCA</name>
<dbReference type="EMBL" id="VCGU01000011">
    <property type="protein sequence ID" value="TRY67379.1"/>
    <property type="molecule type" value="Genomic_DNA"/>
</dbReference>
<dbReference type="PROSITE" id="PS50157">
    <property type="entry name" value="ZINC_FINGER_C2H2_2"/>
    <property type="match status" value="8"/>
</dbReference>
<evidence type="ECO:0000313" key="11">
    <source>
        <dbReference type="EMBL" id="TRY67379.1"/>
    </source>
</evidence>
<keyword evidence="5" id="KW-0862">Zinc</keyword>
<dbReference type="FunFam" id="3.30.160.60:FF:001573">
    <property type="entry name" value="Zinc finger protein 407"/>
    <property type="match status" value="1"/>
</dbReference>
<dbReference type="Proteomes" id="UP000318571">
    <property type="component" value="Chromosome 4"/>
</dbReference>
<dbReference type="PANTHER" id="PTHR24404:SF114">
    <property type="entry name" value="KLUMPFUSS, ISOFORM B-RELATED"/>
    <property type="match status" value="1"/>
</dbReference>
<dbReference type="SMART" id="SM00868">
    <property type="entry name" value="zf-AD"/>
    <property type="match status" value="1"/>
</dbReference>
<evidence type="ECO:0000256" key="4">
    <source>
        <dbReference type="ARBA" id="ARBA00022771"/>
    </source>
</evidence>
<evidence type="ECO:0000256" key="9">
    <source>
        <dbReference type="SAM" id="MobiDB-lite"/>
    </source>
</evidence>
<dbReference type="SMART" id="SM00355">
    <property type="entry name" value="ZnF_C2H2"/>
    <property type="match status" value="10"/>
</dbReference>
<dbReference type="Gene3D" id="3.30.160.60">
    <property type="entry name" value="Classic Zinc Finger"/>
    <property type="match status" value="8"/>
</dbReference>
<feature type="domain" description="C2H2-type" evidence="10">
    <location>
        <begin position="442"/>
        <end position="469"/>
    </location>
</feature>
<dbReference type="FunFam" id="3.30.160.60:FF:000446">
    <property type="entry name" value="Zinc finger protein"/>
    <property type="match status" value="1"/>
</dbReference>
<dbReference type="STRING" id="6832.A0A553NPP1"/>
<dbReference type="SUPFAM" id="SSF57667">
    <property type="entry name" value="beta-beta-alpha zinc fingers"/>
    <property type="match status" value="6"/>
</dbReference>
<keyword evidence="12" id="KW-1185">Reference proteome</keyword>
<dbReference type="AlphaFoldDB" id="A0A553NPP1"/>
<dbReference type="InterPro" id="IPR050589">
    <property type="entry name" value="Ikaros_C2H2-ZF"/>
</dbReference>
<dbReference type="GO" id="GO:0008270">
    <property type="term" value="F:zinc ion binding"/>
    <property type="evidence" value="ECO:0007669"/>
    <property type="project" value="UniProtKB-KW"/>
</dbReference>
<organism evidence="11 12">
    <name type="scientific">Tigriopus californicus</name>
    <name type="common">Marine copepod</name>
    <dbReference type="NCBI Taxonomy" id="6832"/>
    <lineage>
        <taxon>Eukaryota</taxon>
        <taxon>Metazoa</taxon>
        <taxon>Ecdysozoa</taxon>
        <taxon>Arthropoda</taxon>
        <taxon>Crustacea</taxon>
        <taxon>Multicrustacea</taxon>
        <taxon>Hexanauplia</taxon>
        <taxon>Copepoda</taxon>
        <taxon>Harpacticoida</taxon>
        <taxon>Harpacticidae</taxon>
        <taxon>Tigriopus</taxon>
    </lineage>
</organism>
<evidence type="ECO:0000313" key="12">
    <source>
        <dbReference type="Proteomes" id="UP000318571"/>
    </source>
</evidence>
<feature type="domain" description="C2H2-type" evidence="10">
    <location>
        <begin position="470"/>
        <end position="497"/>
    </location>
</feature>